<dbReference type="InterPro" id="IPR003675">
    <property type="entry name" value="Rce1/LyrA-like_dom"/>
</dbReference>
<dbReference type="GO" id="GO:0004175">
    <property type="term" value="F:endopeptidase activity"/>
    <property type="evidence" value="ECO:0007669"/>
    <property type="project" value="UniProtKB-ARBA"/>
</dbReference>
<keyword evidence="3" id="KW-0645">Protease</keyword>
<proteinExistence type="predicted"/>
<dbReference type="EMBL" id="JAGIYQ010000010">
    <property type="protein sequence ID" value="MBP0726322.1"/>
    <property type="molecule type" value="Genomic_DNA"/>
</dbReference>
<evidence type="ECO:0000313" key="4">
    <source>
        <dbReference type="Proteomes" id="UP000682134"/>
    </source>
</evidence>
<evidence type="ECO:0000259" key="2">
    <source>
        <dbReference type="Pfam" id="PF02517"/>
    </source>
</evidence>
<keyword evidence="1" id="KW-1133">Transmembrane helix</keyword>
<keyword evidence="3" id="KW-0378">Hydrolase</keyword>
<feature type="transmembrane region" description="Helical" evidence="1">
    <location>
        <begin position="58"/>
        <end position="76"/>
    </location>
</feature>
<dbReference type="GO" id="GO:0080120">
    <property type="term" value="P:CAAX-box protein maturation"/>
    <property type="evidence" value="ECO:0007669"/>
    <property type="project" value="UniProtKB-ARBA"/>
</dbReference>
<dbReference type="PANTHER" id="PTHR39430">
    <property type="entry name" value="MEMBRANE-ASSOCIATED PROTEASE-RELATED"/>
    <property type="match status" value="1"/>
</dbReference>
<dbReference type="GO" id="GO:0008237">
    <property type="term" value="F:metallopeptidase activity"/>
    <property type="evidence" value="ECO:0007669"/>
    <property type="project" value="UniProtKB-KW"/>
</dbReference>
<dbReference type="RefSeq" id="WP_209406663.1">
    <property type="nucleotide sequence ID" value="NZ_JAGIYQ010000010.1"/>
</dbReference>
<reference evidence="3" key="1">
    <citation type="submission" date="2021-04" db="EMBL/GenBank/DDBJ databases">
        <title>Genome seq and assembly of Bacillus sp.</title>
        <authorList>
            <person name="Chhetri G."/>
        </authorList>
    </citation>
    <scope>NUCLEOTIDE SEQUENCE</scope>
    <source>
        <strain evidence="3">RG28</strain>
    </source>
</reference>
<evidence type="ECO:0000313" key="3">
    <source>
        <dbReference type="EMBL" id="MBP0726322.1"/>
    </source>
</evidence>
<feature type="transmembrane region" description="Helical" evidence="1">
    <location>
        <begin position="97"/>
        <end position="117"/>
    </location>
</feature>
<keyword evidence="4" id="KW-1185">Reference proteome</keyword>
<dbReference type="Pfam" id="PF02517">
    <property type="entry name" value="Rce1-like"/>
    <property type="match status" value="1"/>
</dbReference>
<evidence type="ECO:0000256" key="1">
    <source>
        <dbReference type="SAM" id="Phobius"/>
    </source>
</evidence>
<organism evidence="3 4">
    <name type="scientific">Gottfriedia endophytica</name>
    <dbReference type="NCBI Taxonomy" id="2820819"/>
    <lineage>
        <taxon>Bacteria</taxon>
        <taxon>Bacillati</taxon>
        <taxon>Bacillota</taxon>
        <taxon>Bacilli</taxon>
        <taxon>Bacillales</taxon>
        <taxon>Bacillaceae</taxon>
        <taxon>Gottfriedia</taxon>
    </lineage>
</organism>
<feature type="transmembrane region" description="Helical" evidence="1">
    <location>
        <begin position="15"/>
        <end position="38"/>
    </location>
</feature>
<dbReference type="AlphaFoldDB" id="A0A940NSN4"/>
<gene>
    <name evidence="3" type="ORF">J5Y03_14265</name>
</gene>
<dbReference type="Proteomes" id="UP000682134">
    <property type="component" value="Unassembled WGS sequence"/>
</dbReference>
<name>A0A940NSN4_9BACI</name>
<keyword evidence="1" id="KW-0472">Membrane</keyword>
<feature type="domain" description="CAAX prenyl protease 2/Lysostaphin resistance protein A-like" evidence="2">
    <location>
        <begin position="138"/>
        <end position="228"/>
    </location>
</feature>
<keyword evidence="3" id="KW-0482">Metalloprotease</keyword>
<feature type="transmembrane region" description="Helical" evidence="1">
    <location>
        <begin position="192"/>
        <end position="210"/>
    </location>
</feature>
<accession>A0A940NSN4</accession>
<protein>
    <submittedName>
        <fullName evidence="3">CPBP family intramembrane metalloprotease</fullName>
    </submittedName>
</protein>
<dbReference type="PANTHER" id="PTHR39430:SF1">
    <property type="entry name" value="PROTEASE"/>
    <property type="match status" value="1"/>
</dbReference>
<sequence>MTIVFKNKDGQVRSFWKIGLAFILMSMLLGVFLFPLYAQMALKNTPMEELLNNPLNNLYGMFVQCLSVVITVLICLKLEKKSWESVGITHIKSQWKNLLMGLLLGAISILFITLILVVTNQITLTSVKITSNLLINTGIFLLGFIFVAINEELFFRGYVVSTLLQTRSFPIAYIVSSIFFGLMHTSNPNVHILGIINVMLIGFLFAYMFIQTKSLWMSMGYHLTWNFFQGNIIGYNVSGTTGSGFFRIKSEDNFWTGGSFGVEASVWTTVFIIVGFIVTKVYTNRSSQAKVQLNRINEQ</sequence>
<keyword evidence="1" id="KW-0812">Transmembrane</keyword>
<comment type="caution">
    <text evidence="3">The sequence shown here is derived from an EMBL/GenBank/DDBJ whole genome shotgun (WGS) entry which is preliminary data.</text>
</comment>
<feature type="transmembrane region" description="Helical" evidence="1">
    <location>
        <begin position="169"/>
        <end position="186"/>
    </location>
</feature>
<feature type="transmembrane region" description="Helical" evidence="1">
    <location>
        <begin position="129"/>
        <end position="149"/>
    </location>
</feature>